<name>A0A6A6XMM1_9PLEO</name>
<evidence type="ECO:0000313" key="2">
    <source>
        <dbReference type="EMBL" id="KAF2797781.1"/>
    </source>
</evidence>
<dbReference type="Pfam" id="PF00646">
    <property type="entry name" value="F-box"/>
    <property type="match status" value="1"/>
</dbReference>
<evidence type="ECO:0000313" key="3">
    <source>
        <dbReference type="Proteomes" id="UP000799757"/>
    </source>
</evidence>
<reference evidence="2" key="1">
    <citation type="journal article" date="2020" name="Stud. Mycol.">
        <title>101 Dothideomycetes genomes: a test case for predicting lifestyles and emergence of pathogens.</title>
        <authorList>
            <person name="Haridas S."/>
            <person name="Albert R."/>
            <person name="Binder M."/>
            <person name="Bloem J."/>
            <person name="Labutti K."/>
            <person name="Salamov A."/>
            <person name="Andreopoulos B."/>
            <person name="Baker S."/>
            <person name="Barry K."/>
            <person name="Bills G."/>
            <person name="Bluhm B."/>
            <person name="Cannon C."/>
            <person name="Castanera R."/>
            <person name="Culley D."/>
            <person name="Daum C."/>
            <person name="Ezra D."/>
            <person name="Gonzalez J."/>
            <person name="Henrissat B."/>
            <person name="Kuo A."/>
            <person name="Liang C."/>
            <person name="Lipzen A."/>
            <person name="Lutzoni F."/>
            <person name="Magnuson J."/>
            <person name="Mondo S."/>
            <person name="Nolan M."/>
            <person name="Ohm R."/>
            <person name="Pangilinan J."/>
            <person name="Park H.-J."/>
            <person name="Ramirez L."/>
            <person name="Alfaro M."/>
            <person name="Sun H."/>
            <person name="Tritt A."/>
            <person name="Yoshinaga Y."/>
            <person name="Zwiers L.-H."/>
            <person name="Turgeon B."/>
            <person name="Goodwin S."/>
            <person name="Spatafora J."/>
            <person name="Crous P."/>
            <person name="Grigoriev I."/>
        </authorList>
    </citation>
    <scope>NUCLEOTIDE SEQUENCE</scope>
    <source>
        <strain evidence="2">CBS 109.77</strain>
    </source>
</reference>
<protein>
    <recommendedName>
        <fullName evidence="1">F-box domain-containing protein</fullName>
    </recommendedName>
</protein>
<gene>
    <name evidence="2" type="ORF">K505DRAFT_322304</name>
</gene>
<keyword evidence="3" id="KW-1185">Reference proteome</keyword>
<dbReference type="Proteomes" id="UP000799757">
    <property type="component" value="Unassembled WGS sequence"/>
</dbReference>
<dbReference type="EMBL" id="MU001798">
    <property type="protein sequence ID" value="KAF2797781.1"/>
    <property type="molecule type" value="Genomic_DNA"/>
</dbReference>
<dbReference type="InterPro" id="IPR036047">
    <property type="entry name" value="F-box-like_dom_sf"/>
</dbReference>
<proteinExistence type="predicted"/>
<accession>A0A6A6XMM1</accession>
<sequence>MLSACTRVFHTPELLEAVLAQLPRKDLLFAQRVSRHFQSSVKSSPSLQQALFFRAAPLKDPKAWIINPFLRKTFLPWFAFSRTSQDIETIELLDWTLDDKKRQAFLYKDASWRKMLVLQPPPKKLSIVEFCHGQCADSAREANISFEEKDSQSVTMDAVYDITEEHICGEQVSDFGLSILDSETGPQITLYLRFTVQCCVDDWNYFPHSLKSQSAARYTLQSVNFVKMKAKDDDSWSGRRLDMEWTTGLTQKRGGVDSNEFKKWQKTQKRQRERVLLS</sequence>
<evidence type="ECO:0000259" key="1">
    <source>
        <dbReference type="Pfam" id="PF00646"/>
    </source>
</evidence>
<organism evidence="2 3">
    <name type="scientific">Melanomma pulvis-pyrius CBS 109.77</name>
    <dbReference type="NCBI Taxonomy" id="1314802"/>
    <lineage>
        <taxon>Eukaryota</taxon>
        <taxon>Fungi</taxon>
        <taxon>Dikarya</taxon>
        <taxon>Ascomycota</taxon>
        <taxon>Pezizomycotina</taxon>
        <taxon>Dothideomycetes</taxon>
        <taxon>Pleosporomycetidae</taxon>
        <taxon>Pleosporales</taxon>
        <taxon>Melanommataceae</taxon>
        <taxon>Melanomma</taxon>
    </lineage>
</organism>
<dbReference type="InterPro" id="IPR001810">
    <property type="entry name" value="F-box_dom"/>
</dbReference>
<feature type="domain" description="F-box" evidence="1">
    <location>
        <begin position="12"/>
        <end position="46"/>
    </location>
</feature>
<dbReference type="SUPFAM" id="SSF81383">
    <property type="entry name" value="F-box domain"/>
    <property type="match status" value="1"/>
</dbReference>
<dbReference type="OrthoDB" id="3800738at2759"/>
<dbReference type="AlphaFoldDB" id="A0A6A6XMM1"/>